<evidence type="ECO:0000256" key="7">
    <source>
        <dbReference type="ARBA" id="ARBA00022800"/>
    </source>
</evidence>
<feature type="domain" description="tRNA nucleotidyltransferase/poly(A) polymerase RNA and SrmB- binding" evidence="14">
    <location>
        <begin position="184"/>
        <end position="243"/>
    </location>
</feature>
<evidence type="ECO:0000256" key="6">
    <source>
        <dbReference type="ARBA" id="ARBA00022741"/>
    </source>
</evidence>
<evidence type="ECO:0000256" key="2">
    <source>
        <dbReference type="ARBA" id="ARBA00022679"/>
    </source>
</evidence>
<dbReference type="EMBL" id="DXHL01000003">
    <property type="protein sequence ID" value="HIW09924.1"/>
    <property type="molecule type" value="Genomic_DNA"/>
</dbReference>
<sequence length="479" mass="54752">MPNANRALTDPLFRKIGTIADRRGVQAYVIGGFVRDYYLMRPCTDIDVVIVGGGTGGGIAVAEELGRETHSKVNVFRNFGTAMLRVGEWEVEFVGARRESYRADSRKPIVEDGSMEDDQRRRDFTINAMAFGLNASNFGELVDPFEGMEDMEAQLIRTPLDPDTTFSDDPLRMVRAIRFATQLDFRIEPETFAAIRRNRERIRIISRERIATEIEKIMSSPRPSKGWRLFDECGLLELIFPQLVKLKGVETVRGRAHKDNFIHTLKVLDNIVPHTDNIWLRWVALLHDIGKPRTKAWDDRVGWTFHGHEVVGSKMIPAIFREQKLPLDERMKYVQKLVSLHLRPIILSEDEVTDSAVRRLLFEAGDDVEDLMTLCEADITSGNDAKVRRYLANFALVRRKMKEIEEKDHIRNFQPPITGELIMSTYGLPPCRTIGVIKEQIKNAILDGEIPNDYAAAYALMERLAEREGLQRVSQESVR</sequence>
<dbReference type="InterPro" id="IPR003607">
    <property type="entry name" value="HD/PDEase_dom"/>
</dbReference>
<proteinExistence type="inferred from homology"/>
<dbReference type="InterPro" id="IPR002646">
    <property type="entry name" value="PolA_pol_head_dom"/>
</dbReference>
<dbReference type="PANTHER" id="PTHR47545">
    <property type="entry name" value="MULTIFUNCTIONAL CCA PROTEIN"/>
    <property type="match status" value="1"/>
</dbReference>
<dbReference type="GO" id="GO:0005524">
    <property type="term" value="F:ATP binding"/>
    <property type="evidence" value="ECO:0007669"/>
    <property type="project" value="UniProtKB-KW"/>
</dbReference>
<keyword evidence="8" id="KW-0067">ATP-binding</keyword>
<dbReference type="GO" id="GO:0003723">
    <property type="term" value="F:RNA binding"/>
    <property type="evidence" value="ECO:0007669"/>
    <property type="project" value="UniProtKB-KW"/>
</dbReference>
<dbReference type="CDD" id="cd00077">
    <property type="entry name" value="HDc"/>
    <property type="match status" value="1"/>
</dbReference>
<evidence type="ECO:0000256" key="8">
    <source>
        <dbReference type="ARBA" id="ARBA00022840"/>
    </source>
</evidence>
<reference evidence="15" key="2">
    <citation type="submission" date="2021-04" db="EMBL/GenBank/DDBJ databases">
        <authorList>
            <person name="Gilroy R."/>
        </authorList>
    </citation>
    <scope>NUCLEOTIDE SEQUENCE</scope>
    <source>
        <strain evidence="15">ChiBcec15-1070</strain>
    </source>
</reference>
<keyword evidence="5" id="KW-0479">Metal-binding</keyword>
<dbReference type="Pfam" id="PF12627">
    <property type="entry name" value="PolyA_pol_RNAbd"/>
    <property type="match status" value="1"/>
</dbReference>
<evidence type="ECO:0000256" key="1">
    <source>
        <dbReference type="ARBA" id="ARBA00001946"/>
    </source>
</evidence>
<evidence type="ECO:0000313" key="15">
    <source>
        <dbReference type="EMBL" id="HIW09924.1"/>
    </source>
</evidence>
<dbReference type="Proteomes" id="UP000823926">
    <property type="component" value="Unassembled WGS sequence"/>
</dbReference>
<comment type="cofactor">
    <cofactor evidence="1">
        <name>Mg(2+)</name>
        <dbReference type="ChEBI" id="CHEBI:18420"/>
    </cofactor>
</comment>
<keyword evidence="6" id="KW-0547">Nucleotide-binding</keyword>
<evidence type="ECO:0000256" key="10">
    <source>
        <dbReference type="ARBA" id="ARBA00022884"/>
    </source>
</evidence>
<reference evidence="15" key="1">
    <citation type="journal article" date="2021" name="PeerJ">
        <title>Extensive microbial diversity within the chicken gut microbiome revealed by metagenomics and culture.</title>
        <authorList>
            <person name="Gilroy R."/>
            <person name="Ravi A."/>
            <person name="Getino M."/>
            <person name="Pursley I."/>
            <person name="Horton D.L."/>
            <person name="Alikhan N.F."/>
            <person name="Baker D."/>
            <person name="Gharbi K."/>
            <person name="Hall N."/>
            <person name="Watson M."/>
            <person name="Adriaenssens E.M."/>
            <person name="Foster-Nyarko E."/>
            <person name="Jarju S."/>
            <person name="Secka A."/>
            <person name="Antonio M."/>
            <person name="Oren A."/>
            <person name="Chaudhuri R.R."/>
            <person name="La Ragione R."/>
            <person name="Hildebrand F."/>
            <person name="Pallen M.J."/>
        </authorList>
    </citation>
    <scope>NUCLEOTIDE SEQUENCE</scope>
    <source>
        <strain evidence="15">ChiBcec15-1070</strain>
    </source>
</reference>
<keyword evidence="9" id="KW-0460">Magnesium</keyword>
<dbReference type="Gene3D" id="1.10.3090.10">
    <property type="entry name" value="cca-adding enzyme, domain 2"/>
    <property type="match status" value="1"/>
</dbReference>
<keyword evidence="3" id="KW-0819">tRNA processing</keyword>
<keyword evidence="10 11" id="KW-0694">RNA-binding</keyword>
<dbReference type="Gene3D" id="3.30.460.10">
    <property type="entry name" value="Beta Polymerase, domain 2"/>
    <property type="match status" value="1"/>
</dbReference>
<dbReference type="AlphaFoldDB" id="A0A9D1QC58"/>
<evidence type="ECO:0000256" key="4">
    <source>
        <dbReference type="ARBA" id="ARBA00022695"/>
    </source>
</evidence>
<evidence type="ECO:0000256" key="5">
    <source>
        <dbReference type="ARBA" id="ARBA00022723"/>
    </source>
</evidence>
<comment type="similarity">
    <text evidence="11">Belongs to the tRNA nucleotidyltransferase/poly(A) polymerase family.</text>
</comment>
<dbReference type="SUPFAM" id="SSF81891">
    <property type="entry name" value="Poly A polymerase C-terminal region-like"/>
    <property type="match status" value="1"/>
</dbReference>
<feature type="domain" description="HD" evidence="13">
    <location>
        <begin position="261"/>
        <end position="348"/>
    </location>
</feature>
<protein>
    <submittedName>
        <fullName evidence="15">CCA tRNA nucleotidyltransferase</fullName>
    </submittedName>
</protein>
<evidence type="ECO:0000256" key="11">
    <source>
        <dbReference type="RuleBase" id="RU003953"/>
    </source>
</evidence>
<name>A0A9D1QC58_9BACT</name>
<dbReference type="InterPro" id="IPR043519">
    <property type="entry name" value="NT_sf"/>
</dbReference>
<dbReference type="Pfam" id="PF01743">
    <property type="entry name" value="PolyA_pol"/>
    <property type="match status" value="1"/>
</dbReference>
<gene>
    <name evidence="15" type="ORF">H9888_00335</name>
</gene>
<dbReference type="PANTHER" id="PTHR47545:SF1">
    <property type="entry name" value="MULTIFUNCTIONAL CCA PROTEIN"/>
    <property type="match status" value="1"/>
</dbReference>
<evidence type="ECO:0000259" key="13">
    <source>
        <dbReference type="Pfam" id="PF01966"/>
    </source>
</evidence>
<accession>A0A9D1QC58</accession>
<keyword evidence="4" id="KW-0548">Nucleotidyltransferase</keyword>
<dbReference type="SUPFAM" id="SSF81301">
    <property type="entry name" value="Nucleotidyltransferase"/>
    <property type="match status" value="1"/>
</dbReference>
<evidence type="ECO:0000256" key="9">
    <source>
        <dbReference type="ARBA" id="ARBA00022842"/>
    </source>
</evidence>
<evidence type="ECO:0000256" key="3">
    <source>
        <dbReference type="ARBA" id="ARBA00022694"/>
    </source>
</evidence>
<evidence type="ECO:0000259" key="14">
    <source>
        <dbReference type="Pfam" id="PF12627"/>
    </source>
</evidence>
<feature type="domain" description="Poly A polymerase head" evidence="12">
    <location>
        <begin position="27"/>
        <end position="157"/>
    </location>
</feature>
<comment type="caution">
    <text evidence="15">The sequence shown here is derived from an EMBL/GenBank/DDBJ whole genome shotgun (WGS) entry which is preliminary data.</text>
</comment>
<dbReference type="GO" id="GO:0046872">
    <property type="term" value="F:metal ion binding"/>
    <property type="evidence" value="ECO:0007669"/>
    <property type="project" value="UniProtKB-KW"/>
</dbReference>
<dbReference type="CDD" id="cd05398">
    <property type="entry name" value="NT_ClassII-CCAase"/>
    <property type="match status" value="1"/>
</dbReference>
<evidence type="ECO:0000313" key="16">
    <source>
        <dbReference type="Proteomes" id="UP000823926"/>
    </source>
</evidence>
<keyword evidence="7" id="KW-0692">RNA repair</keyword>
<evidence type="ECO:0000259" key="12">
    <source>
        <dbReference type="Pfam" id="PF01743"/>
    </source>
</evidence>
<dbReference type="Pfam" id="PF01966">
    <property type="entry name" value="HD"/>
    <property type="match status" value="1"/>
</dbReference>
<dbReference type="InterPro" id="IPR006674">
    <property type="entry name" value="HD_domain"/>
</dbReference>
<dbReference type="GO" id="GO:0016779">
    <property type="term" value="F:nucleotidyltransferase activity"/>
    <property type="evidence" value="ECO:0007669"/>
    <property type="project" value="UniProtKB-KW"/>
</dbReference>
<keyword evidence="2 11" id="KW-0808">Transferase</keyword>
<dbReference type="InterPro" id="IPR050124">
    <property type="entry name" value="tRNA_CCA-adding_enzyme"/>
</dbReference>
<dbReference type="GO" id="GO:0008033">
    <property type="term" value="P:tRNA processing"/>
    <property type="evidence" value="ECO:0007669"/>
    <property type="project" value="UniProtKB-KW"/>
</dbReference>
<dbReference type="InterPro" id="IPR032828">
    <property type="entry name" value="PolyA_RNA-bd"/>
</dbReference>
<dbReference type="GO" id="GO:0042245">
    <property type="term" value="P:RNA repair"/>
    <property type="evidence" value="ECO:0007669"/>
    <property type="project" value="UniProtKB-KW"/>
</dbReference>
<organism evidence="15 16">
    <name type="scientific">Candidatus Rikenella faecigallinarum</name>
    <dbReference type="NCBI Taxonomy" id="2838745"/>
    <lineage>
        <taxon>Bacteria</taxon>
        <taxon>Pseudomonadati</taxon>
        <taxon>Bacteroidota</taxon>
        <taxon>Bacteroidia</taxon>
        <taxon>Bacteroidales</taxon>
        <taxon>Rikenellaceae</taxon>
        <taxon>Rikenella</taxon>
    </lineage>
</organism>